<feature type="domain" description="DUF6589" evidence="2">
    <location>
        <begin position="439"/>
        <end position="720"/>
    </location>
</feature>
<dbReference type="InterPro" id="IPR046496">
    <property type="entry name" value="DUF6589"/>
</dbReference>
<feature type="compositionally biased region" description="Acidic residues" evidence="1">
    <location>
        <begin position="799"/>
        <end position="814"/>
    </location>
</feature>
<dbReference type="Proteomes" id="UP001465976">
    <property type="component" value="Unassembled WGS sequence"/>
</dbReference>
<feature type="compositionally biased region" description="Polar residues" evidence="1">
    <location>
        <begin position="729"/>
        <end position="745"/>
    </location>
</feature>
<accession>A0ABR3ET81</accession>
<evidence type="ECO:0000256" key="1">
    <source>
        <dbReference type="SAM" id="MobiDB-lite"/>
    </source>
</evidence>
<keyword evidence="4" id="KW-1185">Reference proteome</keyword>
<proteinExistence type="predicted"/>
<reference evidence="3 4" key="1">
    <citation type="submission" date="2024-02" db="EMBL/GenBank/DDBJ databases">
        <title>A draft genome for the cacao thread blight pathogen Marasmius crinis-equi.</title>
        <authorList>
            <person name="Cohen S.P."/>
            <person name="Baruah I.K."/>
            <person name="Amoako-Attah I."/>
            <person name="Bukari Y."/>
            <person name="Meinhardt L.W."/>
            <person name="Bailey B.A."/>
        </authorList>
    </citation>
    <scope>NUCLEOTIDE SEQUENCE [LARGE SCALE GENOMIC DNA]</scope>
    <source>
        <strain evidence="3 4">GH-76</strain>
    </source>
</reference>
<name>A0ABR3ET81_9AGAR</name>
<evidence type="ECO:0000313" key="3">
    <source>
        <dbReference type="EMBL" id="KAL0566093.1"/>
    </source>
</evidence>
<gene>
    <name evidence="3" type="ORF">V5O48_015922</name>
</gene>
<dbReference type="EMBL" id="JBAHYK010002011">
    <property type="protein sequence ID" value="KAL0566093.1"/>
    <property type="molecule type" value="Genomic_DNA"/>
</dbReference>
<dbReference type="Pfam" id="PF20231">
    <property type="entry name" value="DUF6589"/>
    <property type="match status" value="1"/>
</dbReference>
<comment type="caution">
    <text evidence="3">The sequence shown here is derived from an EMBL/GenBank/DDBJ whole genome shotgun (WGS) entry which is preliminary data.</text>
</comment>
<organism evidence="3 4">
    <name type="scientific">Marasmius crinis-equi</name>
    <dbReference type="NCBI Taxonomy" id="585013"/>
    <lineage>
        <taxon>Eukaryota</taxon>
        <taxon>Fungi</taxon>
        <taxon>Dikarya</taxon>
        <taxon>Basidiomycota</taxon>
        <taxon>Agaricomycotina</taxon>
        <taxon>Agaricomycetes</taxon>
        <taxon>Agaricomycetidae</taxon>
        <taxon>Agaricales</taxon>
        <taxon>Marasmiineae</taxon>
        <taxon>Marasmiaceae</taxon>
        <taxon>Marasmius</taxon>
    </lineage>
</organism>
<feature type="compositionally biased region" description="Acidic residues" evidence="1">
    <location>
        <begin position="764"/>
        <end position="784"/>
    </location>
</feature>
<protein>
    <recommendedName>
        <fullName evidence="2">DUF6589 domain-containing protein</fullName>
    </recommendedName>
</protein>
<evidence type="ECO:0000313" key="4">
    <source>
        <dbReference type="Proteomes" id="UP001465976"/>
    </source>
</evidence>
<feature type="region of interest" description="Disordered" evidence="1">
    <location>
        <begin position="715"/>
        <end position="836"/>
    </location>
</feature>
<sequence length="836" mass="92941">MSNSISIPLHPVQLNPESFPPLPQPKPYSKSSKLLFAASPNGLNTVSQKPLPVTFPSTSTFSFRVPETEISVPMQTDALEPSHPRVFKFSLKKNNPLTSSAYSVQPRGKKRRRPEPEITASKLTKVSQYLNRISEDFTLGESLKLVFWYGANVKETDLRQPSHRMAVSLFLQGRTSVHPVTVLQKMYPHPSSYPSYQCSDSSKKQRSLAFSLNVEPTSIKFAKPAFSSWAAQLCVTRAHQDLTRLTRNDTSHPDNVPAQISLSRVTWGDINTFTPEHSVATIRRRAPYLYHLLKYLAEPRKAGQPVPWKNRPTDIQILTAFNAIIVRHNRYVNGYLSLPLGVQLFSSQAHSDIKCFLCRMGLSMSDASIRKALDFMTTSDREEMQQSVVEAAANGDCDKSFVFDNVQEHCSVYEGGVCRTSEMKVGTAGTAIKNEDCPRSSITVDSLLETINWANHHNTQALYVVKTLINDIASLSKSYSKAISDRFRAPPLAIHRIPDDRRTQIQPLGTNSEREIEIHGMKSCIEDFVGQTGFAAVGVDEEVLEWVSGDGATFQTCQNLQKYLAPTALGNRETLRNKIVTPELWHTKDKALKAILETHAGPATSSDPSSLSKLYALAGFKCPPNPKECNHYPTVRALETIWIAQILDCWRVEFGVDDLSAHFDVMDTLPSLDELVRKASVIVQKYTSVGGYENVLSASLQAELKEEDLKVKLEPNSFMKNEKEKQRTTSKNNKSECISMTNDASVRSGEDADMESDNSNYDSSDGDESETSSDSDEENEEESLELGVIISEKTQLETGNEEVEGSDDESEVDVEGTAVIPESDTEWSGSGESDVD</sequence>
<evidence type="ECO:0000259" key="2">
    <source>
        <dbReference type="Pfam" id="PF20231"/>
    </source>
</evidence>
<feature type="compositionally biased region" description="Polar residues" evidence="1">
    <location>
        <begin position="826"/>
        <end position="836"/>
    </location>
</feature>